<accession>A0A934NFH0</accession>
<dbReference type="Proteomes" id="UP000614410">
    <property type="component" value="Unassembled WGS sequence"/>
</dbReference>
<evidence type="ECO:0000313" key="3">
    <source>
        <dbReference type="Proteomes" id="UP000614410"/>
    </source>
</evidence>
<dbReference type="InterPro" id="IPR011990">
    <property type="entry name" value="TPR-like_helical_dom_sf"/>
</dbReference>
<gene>
    <name evidence="2" type="ORF">JF887_01570</name>
</gene>
<name>A0A934NFH0_9BACT</name>
<evidence type="ECO:0000313" key="2">
    <source>
        <dbReference type="EMBL" id="MBJ7608106.1"/>
    </source>
</evidence>
<protein>
    <recommendedName>
        <fullName evidence="1">Bacterial transcriptional activator domain-containing protein</fullName>
    </recommendedName>
</protein>
<reference evidence="2 3" key="1">
    <citation type="submission" date="2020-10" db="EMBL/GenBank/DDBJ databases">
        <title>Ca. Dormibacterota MAGs.</title>
        <authorList>
            <person name="Montgomery K."/>
        </authorList>
    </citation>
    <scope>NUCLEOTIDE SEQUENCE [LARGE SCALE GENOMIC DNA]</scope>
    <source>
        <strain evidence="2">Mitchell_Peninsula_5</strain>
    </source>
</reference>
<dbReference type="EMBL" id="JAEKNN010000008">
    <property type="protein sequence ID" value="MBJ7608106.1"/>
    <property type="molecule type" value="Genomic_DNA"/>
</dbReference>
<organism evidence="2 3">
    <name type="scientific">Candidatus Amunia macphersoniae</name>
    <dbReference type="NCBI Taxonomy" id="3127014"/>
    <lineage>
        <taxon>Bacteria</taxon>
        <taxon>Bacillati</taxon>
        <taxon>Candidatus Dormiibacterota</taxon>
        <taxon>Candidatus Dormibacteria</taxon>
        <taxon>Candidatus Aeolococcales</taxon>
        <taxon>Candidatus Aeolococcaceae</taxon>
        <taxon>Candidatus Amunia</taxon>
    </lineage>
</organism>
<dbReference type="Gene3D" id="1.25.40.10">
    <property type="entry name" value="Tetratricopeptide repeat domain"/>
    <property type="match status" value="1"/>
</dbReference>
<sequence>MTWRVPLAEGAIDAAEHALAADRDDEELYRRLMQLQIAVGRTYAAKGVFRELEAHLSEIDAEPAEESARLLRQ</sequence>
<evidence type="ECO:0000259" key="1">
    <source>
        <dbReference type="Pfam" id="PF03704"/>
    </source>
</evidence>
<feature type="domain" description="Bacterial transcriptional activator" evidence="1">
    <location>
        <begin position="8"/>
        <end position="70"/>
    </location>
</feature>
<comment type="caution">
    <text evidence="2">The sequence shown here is derived from an EMBL/GenBank/DDBJ whole genome shotgun (WGS) entry which is preliminary data.</text>
</comment>
<dbReference type="AlphaFoldDB" id="A0A934NFH0"/>
<dbReference type="Pfam" id="PF03704">
    <property type="entry name" value="BTAD"/>
    <property type="match status" value="1"/>
</dbReference>
<dbReference type="SUPFAM" id="SSF48452">
    <property type="entry name" value="TPR-like"/>
    <property type="match status" value="1"/>
</dbReference>
<proteinExistence type="predicted"/>
<dbReference type="InterPro" id="IPR005158">
    <property type="entry name" value="BTAD"/>
</dbReference>